<evidence type="ECO:0000256" key="21">
    <source>
        <dbReference type="ARBA" id="ARBA00077867"/>
    </source>
</evidence>
<evidence type="ECO:0000256" key="11">
    <source>
        <dbReference type="ARBA" id="ARBA00051832"/>
    </source>
</evidence>
<comment type="catalytic activity">
    <reaction evidence="7">
        <text>3',4',5,7-tetrahydroxy-3-methoxyflavone + S-adenosyl-L-methionine = 3',4',5-trihydroxy-3,7-dimethoxyflavone + S-adenosyl-L-homocysteine + H(+)</text>
        <dbReference type="Rhea" id="RHEA:16181"/>
        <dbReference type="ChEBI" id="CHEBI:15378"/>
        <dbReference type="ChEBI" id="CHEBI:57856"/>
        <dbReference type="ChEBI" id="CHEBI:57928"/>
        <dbReference type="ChEBI" id="CHEBI:59789"/>
        <dbReference type="ChEBI" id="CHEBI:77710"/>
        <dbReference type="EC" id="2.1.1.82"/>
    </reaction>
    <physiologicalReaction direction="left-to-right" evidence="7">
        <dbReference type="Rhea" id="RHEA:16182"/>
    </physiologicalReaction>
</comment>
<proteinExistence type="inferred from homology"/>
<dbReference type="Gene3D" id="3.40.50.150">
    <property type="entry name" value="Vaccinia Virus protein VP39"/>
    <property type="match status" value="1"/>
</dbReference>
<dbReference type="OrthoDB" id="1606438at2759"/>
<keyword evidence="2" id="KW-0808">Transferase</keyword>
<evidence type="ECO:0000256" key="12">
    <source>
        <dbReference type="ARBA" id="ARBA00052350"/>
    </source>
</evidence>
<dbReference type="Gene3D" id="1.10.10.10">
    <property type="entry name" value="Winged helix-like DNA-binding domain superfamily/Winged helix DNA-binding domain"/>
    <property type="match status" value="1"/>
</dbReference>
<dbReference type="SUPFAM" id="SSF53335">
    <property type="entry name" value="S-adenosyl-L-methionine-dependent methyltransferases"/>
    <property type="match status" value="1"/>
</dbReference>
<comment type="catalytic activity">
    <reaction evidence="11">
        <text>quercetin + S-adenosyl-L-methionine = rhamnetin + S-adenosyl-L-homocysteine + H(+)</text>
        <dbReference type="Rhea" id="RHEA:73115"/>
        <dbReference type="ChEBI" id="CHEBI:15378"/>
        <dbReference type="ChEBI" id="CHEBI:57694"/>
        <dbReference type="ChEBI" id="CHEBI:57856"/>
        <dbReference type="ChEBI" id="CHEBI:59789"/>
        <dbReference type="ChEBI" id="CHEBI:192706"/>
    </reaction>
    <physiologicalReaction direction="left-to-right" evidence="11">
        <dbReference type="Rhea" id="RHEA:73116"/>
    </physiologicalReaction>
</comment>
<evidence type="ECO:0000259" key="28">
    <source>
        <dbReference type="Pfam" id="PF00891"/>
    </source>
</evidence>
<evidence type="ECO:0000313" key="30">
    <source>
        <dbReference type="EMBL" id="KAG5603454.1"/>
    </source>
</evidence>
<evidence type="ECO:0000256" key="20">
    <source>
        <dbReference type="ARBA" id="ARBA00077083"/>
    </source>
</evidence>
<evidence type="ECO:0000256" key="18">
    <source>
        <dbReference type="ARBA" id="ARBA00075037"/>
    </source>
</evidence>
<dbReference type="AlphaFoldDB" id="A0A9J5YX45"/>
<dbReference type="EMBL" id="JACXVP010000006">
    <property type="protein sequence ID" value="KAG5603454.1"/>
    <property type="molecule type" value="Genomic_DNA"/>
</dbReference>
<protein>
    <recommendedName>
        <fullName evidence="17">Myricetin 7/4'-O-methyltransferase 2</fullName>
        <ecNumber evidence="15">2.1.1.155</ecNumber>
        <ecNumber evidence="16">2.1.1.82</ecNumber>
    </recommendedName>
    <alternativeName>
        <fullName evidence="19">3',4',5'-trimethyl myricetin 7-O-methyltransferase</fullName>
    </alternativeName>
    <alternativeName>
        <fullName evidence="21">3',5'-dimethyl myricetin 7-O-methyltransferase</fullName>
    </alternativeName>
    <alternativeName>
        <fullName evidence="24">3'-methyl quercetin 4'-O-methyltransferase</fullName>
    </alternativeName>
    <alternativeName>
        <fullName evidence="23">3-methyl quercetin 7-O-methyltransferase</fullName>
    </alternativeName>
    <alternativeName>
        <fullName evidence="25">4'-methyl kaempferol 7-O-methyltransferase</fullName>
    </alternativeName>
    <alternativeName>
        <fullName evidence="26">7-methyl quercetin 4'-O-methyltransferase</fullName>
    </alternativeName>
    <alternativeName>
        <fullName evidence="22">Kaempferol 4'-O-methyltransferase</fullName>
    </alternativeName>
    <alternativeName>
        <fullName evidence="18">Myricetin 7-O-methyltransferase</fullName>
    </alternativeName>
    <alternativeName>
        <fullName evidence="20">Quercetin 7-O-methyltransferase</fullName>
    </alternativeName>
</protein>
<evidence type="ECO:0000256" key="6">
    <source>
        <dbReference type="ARBA" id="ARBA00050300"/>
    </source>
</evidence>
<evidence type="ECO:0000256" key="26">
    <source>
        <dbReference type="ARBA" id="ARBA00082343"/>
    </source>
</evidence>
<evidence type="ECO:0000313" key="31">
    <source>
        <dbReference type="Proteomes" id="UP000824120"/>
    </source>
</evidence>
<dbReference type="FunFam" id="3.40.50.150:FF:000057">
    <property type="entry name" value="O-methyltransferase ZRP4"/>
    <property type="match status" value="1"/>
</dbReference>
<comment type="caution">
    <text evidence="30">The sequence shown here is derived from an EMBL/GenBank/DDBJ whole genome shotgun (WGS) entry which is preliminary data.</text>
</comment>
<comment type="catalytic activity">
    <reaction evidence="8">
        <text>isorhamnetin + S-adenosyl-L-methionine = 3',4'-O-dimethylquercetin + S-adenosyl-L-homocysteine + 2 H(+)</text>
        <dbReference type="Rhea" id="RHEA:74723"/>
        <dbReference type="ChEBI" id="CHEBI:15378"/>
        <dbReference type="ChEBI" id="CHEBI:57856"/>
        <dbReference type="ChEBI" id="CHEBI:59789"/>
        <dbReference type="ChEBI" id="CHEBI:144055"/>
        <dbReference type="ChEBI" id="CHEBI:194064"/>
    </reaction>
    <physiologicalReaction direction="left-to-right" evidence="8">
        <dbReference type="Rhea" id="RHEA:74724"/>
    </physiologicalReaction>
</comment>
<comment type="catalytic activity">
    <reaction evidence="13">
        <text>kaempferol + S-adenosyl-L-methionine = kaempferide + S-adenosyl-L-homocysteine + H(+)</text>
        <dbReference type="Rhea" id="RHEA:15105"/>
        <dbReference type="ChEBI" id="CHEBI:15378"/>
        <dbReference type="ChEBI" id="CHEBI:57856"/>
        <dbReference type="ChEBI" id="CHEBI:58573"/>
        <dbReference type="ChEBI" id="CHEBI:58925"/>
        <dbReference type="ChEBI" id="CHEBI:59789"/>
        <dbReference type="EC" id="2.1.1.155"/>
    </reaction>
    <physiologicalReaction direction="left-to-right" evidence="13">
        <dbReference type="Rhea" id="RHEA:15106"/>
    </physiologicalReaction>
</comment>
<name>A0A9J5YX45_SOLCO</name>
<comment type="pathway">
    <text evidence="4">Flavonoid metabolism.</text>
</comment>
<dbReference type="InterPro" id="IPR036388">
    <property type="entry name" value="WH-like_DNA-bd_sf"/>
</dbReference>
<evidence type="ECO:0000256" key="8">
    <source>
        <dbReference type="ARBA" id="ARBA00050865"/>
    </source>
</evidence>
<dbReference type="GO" id="GO:0033803">
    <property type="term" value="F:kaempferol 4'-O-methyltransferase activity"/>
    <property type="evidence" value="ECO:0007669"/>
    <property type="project" value="UniProtKB-EC"/>
</dbReference>
<keyword evidence="1" id="KW-0489">Methyltransferase</keyword>
<evidence type="ECO:0000256" key="10">
    <source>
        <dbReference type="ARBA" id="ARBA00051617"/>
    </source>
</evidence>
<evidence type="ECO:0000256" key="13">
    <source>
        <dbReference type="ARBA" id="ARBA00052645"/>
    </source>
</evidence>
<evidence type="ECO:0000256" key="15">
    <source>
        <dbReference type="ARBA" id="ARBA00066353"/>
    </source>
</evidence>
<dbReference type="GO" id="GO:0009813">
    <property type="term" value="P:flavonoid biosynthetic process"/>
    <property type="evidence" value="ECO:0007669"/>
    <property type="project" value="UniProtKB-ARBA"/>
</dbReference>
<dbReference type="SUPFAM" id="SSF46785">
    <property type="entry name" value="Winged helix' DNA-binding domain"/>
    <property type="match status" value="1"/>
</dbReference>
<evidence type="ECO:0000256" key="5">
    <source>
        <dbReference type="ARBA" id="ARBA00034481"/>
    </source>
</evidence>
<feature type="active site" description="Proton acceptor" evidence="27">
    <location>
        <position position="257"/>
    </location>
</feature>
<reference evidence="30 31" key="1">
    <citation type="submission" date="2020-09" db="EMBL/GenBank/DDBJ databases">
        <title>De no assembly of potato wild relative species, Solanum commersonii.</title>
        <authorList>
            <person name="Cho K."/>
        </authorList>
    </citation>
    <scope>NUCLEOTIDE SEQUENCE [LARGE SCALE GENOMIC DNA]</scope>
    <source>
        <strain evidence="30">LZ3.2</strain>
        <tissue evidence="30">Leaf</tissue>
    </source>
</reference>
<evidence type="ECO:0000256" key="9">
    <source>
        <dbReference type="ARBA" id="ARBA00050947"/>
    </source>
</evidence>
<comment type="catalytic activity">
    <reaction evidence="6">
        <text>syringetin + S-adenosyl-L-methionine = 7,3',5'-O-trimethylmyricetin + S-adenosyl-L-homocysteine + H(+)</text>
        <dbReference type="Rhea" id="RHEA:74735"/>
        <dbReference type="ChEBI" id="CHEBI:15378"/>
        <dbReference type="ChEBI" id="CHEBI:57856"/>
        <dbReference type="ChEBI" id="CHEBI:58412"/>
        <dbReference type="ChEBI" id="CHEBI:59789"/>
        <dbReference type="ChEBI" id="CHEBI:194069"/>
    </reaction>
    <physiologicalReaction direction="left-to-right" evidence="6">
        <dbReference type="Rhea" id="RHEA:74736"/>
    </physiologicalReaction>
</comment>
<keyword evidence="3" id="KW-0949">S-adenosyl-L-methionine</keyword>
<dbReference type="EC" id="2.1.1.155" evidence="15"/>
<comment type="catalytic activity">
    <reaction evidence="14">
        <text>myricetin + S-adenosyl-L-methionine = 7-O-methylmyricetin + S-adenosyl-L-homocysteine + H(+)</text>
        <dbReference type="Rhea" id="RHEA:74719"/>
        <dbReference type="ChEBI" id="CHEBI:15378"/>
        <dbReference type="ChEBI" id="CHEBI:57856"/>
        <dbReference type="ChEBI" id="CHEBI:58395"/>
        <dbReference type="ChEBI" id="CHEBI:59789"/>
        <dbReference type="ChEBI" id="CHEBI:194065"/>
    </reaction>
    <physiologicalReaction direction="left-to-right" evidence="14">
        <dbReference type="Rhea" id="RHEA:74720"/>
    </physiologicalReaction>
</comment>
<evidence type="ECO:0000256" key="22">
    <source>
        <dbReference type="ARBA" id="ARBA00079780"/>
    </source>
</evidence>
<dbReference type="PANTHER" id="PTHR11746">
    <property type="entry name" value="O-METHYLTRANSFERASE"/>
    <property type="match status" value="1"/>
</dbReference>
<comment type="catalytic activity">
    <reaction evidence="9">
        <text>kaempferide + S-adenosyl-L-methionine = 7,4'-O-dimethylkaempferol + S-adenosyl-L-homocysteine + H(+)</text>
        <dbReference type="Rhea" id="RHEA:74775"/>
        <dbReference type="ChEBI" id="CHEBI:15378"/>
        <dbReference type="ChEBI" id="CHEBI:57856"/>
        <dbReference type="ChEBI" id="CHEBI:58925"/>
        <dbReference type="ChEBI" id="CHEBI:59789"/>
        <dbReference type="ChEBI" id="CHEBI:194067"/>
    </reaction>
    <physiologicalReaction direction="left-to-right" evidence="9">
        <dbReference type="Rhea" id="RHEA:74776"/>
    </physiologicalReaction>
</comment>
<dbReference type="Pfam" id="PF08100">
    <property type="entry name" value="Dimerisation"/>
    <property type="match status" value="1"/>
</dbReference>
<dbReference type="InterPro" id="IPR001077">
    <property type="entry name" value="COMT_C"/>
</dbReference>
<dbReference type="Proteomes" id="UP000824120">
    <property type="component" value="Chromosome 6"/>
</dbReference>
<dbReference type="GO" id="GO:0046983">
    <property type="term" value="F:protein dimerization activity"/>
    <property type="evidence" value="ECO:0007669"/>
    <property type="project" value="InterPro"/>
</dbReference>
<dbReference type="InterPro" id="IPR016461">
    <property type="entry name" value="COMT-like"/>
</dbReference>
<dbReference type="InterPro" id="IPR029063">
    <property type="entry name" value="SAM-dependent_MTases_sf"/>
</dbReference>
<dbReference type="Pfam" id="PF00891">
    <property type="entry name" value="Methyltransf_2"/>
    <property type="match status" value="1"/>
</dbReference>
<evidence type="ECO:0000256" key="3">
    <source>
        <dbReference type="ARBA" id="ARBA00022691"/>
    </source>
</evidence>
<dbReference type="GO" id="GO:0030757">
    <property type="term" value="F:3-methylquercitin 7-O-methyltransferase activity"/>
    <property type="evidence" value="ECO:0007669"/>
    <property type="project" value="UniProtKB-EC"/>
</dbReference>
<evidence type="ECO:0000256" key="23">
    <source>
        <dbReference type="ARBA" id="ARBA00081209"/>
    </source>
</evidence>
<dbReference type="InterPro" id="IPR012967">
    <property type="entry name" value="COMT_dimerisation"/>
</dbReference>
<evidence type="ECO:0000256" key="16">
    <source>
        <dbReference type="ARBA" id="ARBA00066892"/>
    </source>
</evidence>
<gene>
    <name evidence="30" type="ORF">H5410_034824</name>
</gene>
<feature type="domain" description="O-methyltransferase dimerisation" evidence="29">
    <location>
        <begin position="20"/>
        <end position="106"/>
    </location>
</feature>
<comment type="similarity">
    <text evidence="5">Belongs to the class I-like SAM-binding methyltransferase superfamily. Cation-independent O-methyltransferase family. COMT subfamily.</text>
</comment>
<evidence type="ECO:0000256" key="7">
    <source>
        <dbReference type="ARBA" id="ARBA00050798"/>
    </source>
</evidence>
<evidence type="ECO:0000259" key="29">
    <source>
        <dbReference type="Pfam" id="PF08100"/>
    </source>
</evidence>
<evidence type="ECO:0000256" key="27">
    <source>
        <dbReference type="PIRSR" id="PIRSR005739-1"/>
    </source>
</evidence>
<evidence type="ECO:0000256" key="24">
    <source>
        <dbReference type="ARBA" id="ARBA00081707"/>
    </source>
</evidence>
<evidence type="ECO:0000256" key="1">
    <source>
        <dbReference type="ARBA" id="ARBA00022603"/>
    </source>
</evidence>
<sequence length="354" mass="39564">MLNNDNICANQLIEAEVQSWDYILSYMRPSCIKCAIELGIPHILCKNPNPIMSLSDLIAALPNLNPSKITFIPILMRVLVDLGLFNYHQQQGDGYSLTSVGRLLVENDPSNKRLIFIFFQLFKIADSMSDWLQNDLPTAFETAHGKSIWDYCAAEPEFSGLFNEVMASDSRLISNLLVSDCGEGVFEGLTSLVDIGGGTDTVAMAIAGAFPSLKCTVLDLPHVIGDRKGTGNLEFIAGNMFDKIPHANAIFLKWILHDWNDEDCVKILKKCKESIPSKEKGGKVIIIDIVMEDNCSNNEQLVQSQHLMDLFMRITCASKERSKKEWEKLFLEAGFSEYKIITSLGLRSLIEVYP</sequence>
<organism evidence="30 31">
    <name type="scientific">Solanum commersonii</name>
    <name type="common">Commerson's wild potato</name>
    <name type="synonym">Commerson's nightshade</name>
    <dbReference type="NCBI Taxonomy" id="4109"/>
    <lineage>
        <taxon>Eukaryota</taxon>
        <taxon>Viridiplantae</taxon>
        <taxon>Streptophyta</taxon>
        <taxon>Embryophyta</taxon>
        <taxon>Tracheophyta</taxon>
        <taxon>Spermatophyta</taxon>
        <taxon>Magnoliopsida</taxon>
        <taxon>eudicotyledons</taxon>
        <taxon>Gunneridae</taxon>
        <taxon>Pentapetalae</taxon>
        <taxon>asterids</taxon>
        <taxon>lamiids</taxon>
        <taxon>Solanales</taxon>
        <taxon>Solanaceae</taxon>
        <taxon>Solanoideae</taxon>
        <taxon>Solaneae</taxon>
        <taxon>Solanum</taxon>
    </lineage>
</organism>
<dbReference type="GO" id="GO:0032259">
    <property type="term" value="P:methylation"/>
    <property type="evidence" value="ECO:0007669"/>
    <property type="project" value="UniProtKB-KW"/>
</dbReference>
<accession>A0A9J5YX45</accession>
<evidence type="ECO:0000256" key="19">
    <source>
        <dbReference type="ARBA" id="ARBA00076529"/>
    </source>
</evidence>
<dbReference type="PIRSF" id="PIRSF005739">
    <property type="entry name" value="O-mtase"/>
    <property type="match status" value="1"/>
</dbReference>
<comment type="catalytic activity">
    <reaction evidence="12">
        <text>rhamnetin + S-adenosyl-L-methionine = 7,4'-O-dimethylquercetin + S-adenosyl-L-homocysteine + H(+)</text>
        <dbReference type="Rhea" id="RHEA:74731"/>
        <dbReference type="ChEBI" id="CHEBI:15378"/>
        <dbReference type="ChEBI" id="CHEBI:57856"/>
        <dbReference type="ChEBI" id="CHEBI:59789"/>
        <dbReference type="ChEBI" id="CHEBI:192706"/>
        <dbReference type="ChEBI" id="CHEBI:194068"/>
    </reaction>
    <physiologicalReaction direction="left-to-right" evidence="12">
        <dbReference type="Rhea" id="RHEA:74732"/>
    </physiologicalReaction>
</comment>
<dbReference type="InterPro" id="IPR036390">
    <property type="entry name" value="WH_DNA-bd_sf"/>
</dbReference>
<dbReference type="EC" id="2.1.1.82" evidence="16"/>
<keyword evidence="31" id="KW-1185">Reference proteome</keyword>
<evidence type="ECO:0000256" key="2">
    <source>
        <dbReference type="ARBA" id="ARBA00022679"/>
    </source>
</evidence>
<evidence type="ECO:0000256" key="17">
    <source>
        <dbReference type="ARBA" id="ARBA00071832"/>
    </source>
</evidence>
<evidence type="ECO:0000256" key="25">
    <source>
        <dbReference type="ARBA" id="ARBA00081857"/>
    </source>
</evidence>
<evidence type="ECO:0000256" key="4">
    <source>
        <dbReference type="ARBA" id="ARBA00034479"/>
    </source>
</evidence>
<feature type="domain" description="O-methyltransferase C-terminal" evidence="28">
    <location>
        <begin position="128"/>
        <end position="336"/>
    </location>
</feature>
<dbReference type="PROSITE" id="PS51683">
    <property type="entry name" value="SAM_OMT_II"/>
    <property type="match status" value="1"/>
</dbReference>
<comment type="catalytic activity">
    <reaction evidence="10">
        <text>3',4',5'-O-trimethylmyricetin + S-adenosyl-L-methionine = 7,3',4',5'-O-tetramethylmyricetin + S-adenosyl-L-homocysteine</text>
        <dbReference type="Rhea" id="RHEA:74739"/>
        <dbReference type="ChEBI" id="CHEBI:57856"/>
        <dbReference type="ChEBI" id="CHEBI:59789"/>
        <dbReference type="ChEBI" id="CHEBI:194070"/>
        <dbReference type="ChEBI" id="CHEBI:194071"/>
    </reaction>
    <physiologicalReaction direction="left-to-right" evidence="10">
        <dbReference type="Rhea" id="RHEA:74740"/>
    </physiologicalReaction>
</comment>
<evidence type="ECO:0000256" key="14">
    <source>
        <dbReference type="ARBA" id="ARBA00052954"/>
    </source>
</evidence>